<protein>
    <submittedName>
        <fullName evidence="2">L51_S25_CI-B8 domain-containing protein</fullName>
    </submittedName>
</protein>
<name>A0AC35UE11_9BILA</name>
<dbReference type="Proteomes" id="UP000095286">
    <property type="component" value="Unplaced"/>
</dbReference>
<evidence type="ECO:0000313" key="2">
    <source>
        <dbReference type="WBParaSite" id="RSKR_0001070900.1"/>
    </source>
</evidence>
<proteinExistence type="predicted"/>
<evidence type="ECO:0000313" key="1">
    <source>
        <dbReference type="Proteomes" id="UP000095286"/>
    </source>
</evidence>
<reference evidence="2" key="1">
    <citation type="submission" date="2016-11" db="UniProtKB">
        <authorList>
            <consortium name="WormBaseParasite"/>
        </authorList>
    </citation>
    <scope>IDENTIFICATION</scope>
    <source>
        <strain evidence="2">KR3021</strain>
    </source>
</reference>
<dbReference type="WBParaSite" id="RSKR_0001070900.1">
    <property type="protein sequence ID" value="RSKR_0001070900.1"/>
    <property type="gene ID" value="RSKR_0001070900"/>
</dbReference>
<sequence length="170" mass="19788">MPFMHGSMPLRRTYWYLQQGKVILRDDVAVLSLGFHKKPSVAQKGARDFIFWHWAQLQYKNPTVQLVKHADLTITPFAQAFLKDGRKVLFDLENKNAVEIESLLTHTLGKTELVMQREYLEAMQHHNPASFGSECDRQCMCEIQGQQPCTSIVTSPEYLRGKWRWNHNNV</sequence>
<organism evidence="1 2">
    <name type="scientific">Rhabditophanes sp. KR3021</name>
    <dbReference type="NCBI Taxonomy" id="114890"/>
    <lineage>
        <taxon>Eukaryota</taxon>
        <taxon>Metazoa</taxon>
        <taxon>Ecdysozoa</taxon>
        <taxon>Nematoda</taxon>
        <taxon>Chromadorea</taxon>
        <taxon>Rhabditida</taxon>
        <taxon>Tylenchina</taxon>
        <taxon>Panagrolaimomorpha</taxon>
        <taxon>Strongyloidoidea</taxon>
        <taxon>Alloionematidae</taxon>
        <taxon>Rhabditophanes</taxon>
    </lineage>
</organism>
<accession>A0AC35UE11</accession>